<evidence type="ECO:0000256" key="8">
    <source>
        <dbReference type="PIRSR" id="PIRSR618044-2"/>
    </source>
</evidence>
<dbReference type="SUPFAM" id="SSF56601">
    <property type="entry name" value="beta-lactamase/transpeptidase-like"/>
    <property type="match status" value="1"/>
</dbReference>
<organism evidence="11 12">
    <name type="scientific">Paenibacillus urinalis</name>
    <dbReference type="NCBI Taxonomy" id="521520"/>
    <lineage>
        <taxon>Bacteria</taxon>
        <taxon>Bacillati</taxon>
        <taxon>Bacillota</taxon>
        <taxon>Bacilli</taxon>
        <taxon>Bacillales</taxon>
        <taxon>Paenibacillaceae</taxon>
        <taxon>Paenibacillus</taxon>
    </lineage>
</organism>
<dbReference type="InterPro" id="IPR001967">
    <property type="entry name" value="Peptidase_S11_N"/>
</dbReference>
<dbReference type="Proteomes" id="UP001220962">
    <property type="component" value="Chromosome"/>
</dbReference>
<evidence type="ECO:0000256" key="1">
    <source>
        <dbReference type="ARBA" id="ARBA00007164"/>
    </source>
</evidence>
<dbReference type="PANTHER" id="PTHR21581:SF6">
    <property type="entry name" value="TRAFFICKING PROTEIN PARTICLE COMPLEX SUBUNIT 12"/>
    <property type="match status" value="1"/>
</dbReference>
<keyword evidence="5" id="KW-0573">Peptidoglycan synthesis</keyword>
<dbReference type="GO" id="GO:0071555">
    <property type="term" value="P:cell wall organization"/>
    <property type="evidence" value="ECO:0007669"/>
    <property type="project" value="UniProtKB-KW"/>
</dbReference>
<keyword evidence="4" id="KW-0133">Cell shape</keyword>
<name>A0AAX3MXN1_9BACL</name>
<keyword evidence="2" id="KW-0732">Signal</keyword>
<dbReference type="GO" id="GO:0006508">
    <property type="term" value="P:proteolysis"/>
    <property type="evidence" value="ECO:0007669"/>
    <property type="project" value="InterPro"/>
</dbReference>
<sequence>MSNTKKKNKRFSLKGLILIILTILLLADLEGVLQQIDRAANRWFQNTRNTSDAIVPYELYSSNAKLVRLADDEVLLHVNSEEKIYPASLTKIMTAILAIESLSSLEESVQLNPALFPPLVAEGAAMAGFLPNEEVKAIDLLYGTLLPSGAEASVALAQLVSSSEETSGALEQFVSSSEEQFVAHMNKKAAELGMRNTHFTNPTGLHDEEHYSTIDDLTILLKYALHNKQFKEIFTTARYSTSVSSLHPDGITIYSTLAGQSDRMKLANGEIKGGKTGYTERAGLCLATYAAINGEEYILITAGADGNAHSEPYHLQDAIQIYNLI</sequence>
<evidence type="ECO:0000256" key="3">
    <source>
        <dbReference type="ARBA" id="ARBA00022801"/>
    </source>
</evidence>
<feature type="active site" description="Acyl-ester intermediate" evidence="7">
    <location>
        <position position="88"/>
    </location>
</feature>
<feature type="domain" description="Peptidase S11 D-alanyl-D-alanine carboxypeptidase A N-terminal" evidence="10">
    <location>
        <begin position="159"/>
        <end position="305"/>
    </location>
</feature>
<feature type="active site" description="Proton acceptor" evidence="7">
    <location>
        <position position="91"/>
    </location>
</feature>
<dbReference type="AlphaFoldDB" id="A0AAX3MXN1"/>
<evidence type="ECO:0000259" key="10">
    <source>
        <dbReference type="Pfam" id="PF00768"/>
    </source>
</evidence>
<gene>
    <name evidence="11" type="ORF">PUW23_20610</name>
</gene>
<dbReference type="EMBL" id="CP118101">
    <property type="protein sequence ID" value="WDH81871.1"/>
    <property type="molecule type" value="Genomic_DNA"/>
</dbReference>
<evidence type="ECO:0000256" key="5">
    <source>
        <dbReference type="ARBA" id="ARBA00022984"/>
    </source>
</evidence>
<evidence type="ECO:0000256" key="4">
    <source>
        <dbReference type="ARBA" id="ARBA00022960"/>
    </source>
</evidence>
<dbReference type="PRINTS" id="PR00725">
    <property type="entry name" value="DADACBPTASE1"/>
</dbReference>
<evidence type="ECO:0000256" key="7">
    <source>
        <dbReference type="PIRSR" id="PIRSR618044-1"/>
    </source>
</evidence>
<dbReference type="GO" id="GO:0008360">
    <property type="term" value="P:regulation of cell shape"/>
    <property type="evidence" value="ECO:0007669"/>
    <property type="project" value="UniProtKB-KW"/>
</dbReference>
<dbReference type="GO" id="GO:0009252">
    <property type="term" value="P:peptidoglycan biosynthetic process"/>
    <property type="evidence" value="ECO:0007669"/>
    <property type="project" value="UniProtKB-KW"/>
</dbReference>
<dbReference type="RefSeq" id="WP_274359022.1">
    <property type="nucleotide sequence ID" value="NZ_CP118101.1"/>
</dbReference>
<feature type="binding site" evidence="8">
    <location>
        <position position="275"/>
    </location>
    <ligand>
        <name>substrate</name>
    </ligand>
</feature>
<evidence type="ECO:0000256" key="2">
    <source>
        <dbReference type="ARBA" id="ARBA00022729"/>
    </source>
</evidence>
<keyword evidence="11" id="KW-0121">Carboxypeptidase</keyword>
<evidence type="ECO:0000256" key="6">
    <source>
        <dbReference type="ARBA" id="ARBA00023316"/>
    </source>
</evidence>
<proteinExistence type="inferred from homology"/>
<dbReference type="PANTHER" id="PTHR21581">
    <property type="entry name" value="D-ALANYL-D-ALANINE CARBOXYPEPTIDASE"/>
    <property type="match status" value="1"/>
</dbReference>
<accession>A0AAX3MXN1</accession>
<keyword evidence="3" id="KW-0378">Hydrolase</keyword>
<evidence type="ECO:0000313" key="12">
    <source>
        <dbReference type="Proteomes" id="UP001220962"/>
    </source>
</evidence>
<dbReference type="InterPro" id="IPR012338">
    <property type="entry name" value="Beta-lactam/transpept-like"/>
</dbReference>
<feature type="active site" evidence="7">
    <location>
        <position position="148"/>
    </location>
</feature>
<dbReference type="InterPro" id="IPR018044">
    <property type="entry name" value="Peptidase_S11"/>
</dbReference>
<comment type="similarity">
    <text evidence="1 9">Belongs to the peptidase S11 family.</text>
</comment>
<dbReference type="Pfam" id="PF00768">
    <property type="entry name" value="Peptidase_S11"/>
    <property type="match status" value="1"/>
</dbReference>
<dbReference type="Gene3D" id="3.40.710.10">
    <property type="entry name" value="DD-peptidase/beta-lactamase superfamily"/>
    <property type="match status" value="1"/>
</dbReference>
<evidence type="ECO:0000256" key="9">
    <source>
        <dbReference type="RuleBase" id="RU004016"/>
    </source>
</evidence>
<evidence type="ECO:0000313" key="11">
    <source>
        <dbReference type="EMBL" id="WDH81871.1"/>
    </source>
</evidence>
<keyword evidence="11" id="KW-0645">Protease</keyword>
<reference evidence="11" key="1">
    <citation type="submission" date="2023-02" db="EMBL/GenBank/DDBJ databases">
        <title>Pathogen: clinical or host-associated sample.</title>
        <authorList>
            <person name="Hergert J."/>
            <person name="Casey R."/>
            <person name="Wagner J."/>
            <person name="Young E.L."/>
            <person name="Oakeson K.F."/>
        </authorList>
    </citation>
    <scope>NUCLEOTIDE SEQUENCE</scope>
    <source>
        <strain evidence="11">2022CK-00830</strain>
    </source>
</reference>
<protein>
    <submittedName>
        <fullName evidence="11">D-alanyl-D-alanine carboxypeptidase</fullName>
    </submittedName>
</protein>
<keyword evidence="6" id="KW-0961">Cell wall biogenesis/degradation</keyword>
<dbReference type="GO" id="GO:0009002">
    <property type="term" value="F:serine-type D-Ala-D-Ala carboxypeptidase activity"/>
    <property type="evidence" value="ECO:0007669"/>
    <property type="project" value="InterPro"/>
</dbReference>